<proteinExistence type="predicted"/>
<keyword evidence="2" id="KW-1185">Reference proteome</keyword>
<dbReference type="AlphaFoldDB" id="A0A7X4KQ17"/>
<organism evidence="1 2">
    <name type="scientific">Pseudoduganella aquatica</name>
    <dbReference type="NCBI Taxonomy" id="2660641"/>
    <lineage>
        <taxon>Bacteria</taxon>
        <taxon>Pseudomonadati</taxon>
        <taxon>Pseudomonadota</taxon>
        <taxon>Betaproteobacteria</taxon>
        <taxon>Burkholderiales</taxon>
        <taxon>Oxalobacteraceae</taxon>
        <taxon>Telluria group</taxon>
        <taxon>Pseudoduganella</taxon>
    </lineage>
</organism>
<evidence type="ECO:0008006" key="3">
    <source>
        <dbReference type="Google" id="ProtNLM"/>
    </source>
</evidence>
<dbReference type="InterPro" id="IPR014942">
    <property type="entry name" value="AbiEii"/>
</dbReference>
<evidence type="ECO:0000313" key="1">
    <source>
        <dbReference type="EMBL" id="MYN10450.1"/>
    </source>
</evidence>
<gene>
    <name evidence="1" type="ORF">GTP77_24315</name>
</gene>
<reference evidence="1 2" key="1">
    <citation type="submission" date="2019-12" db="EMBL/GenBank/DDBJ databases">
        <title>Novel species isolated from a subtropical stream in China.</title>
        <authorList>
            <person name="Lu H."/>
        </authorList>
    </citation>
    <scope>NUCLEOTIDE SEQUENCE [LARGE SCALE GENOMIC DNA]</scope>
    <source>
        <strain evidence="1 2">FT127W</strain>
    </source>
</reference>
<dbReference type="RefSeq" id="WP_161074740.1">
    <property type="nucleotide sequence ID" value="NZ_WWCU01000038.1"/>
</dbReference>
<dbReference type="Pfam" id="PF08843">
    <property type="entry name" value="AbiEii"/>
    <property type="match status" value="1"/>
</dbReference>
<dbReference type="EMBL" id="WWCU01000038">
    <property type="protein sequence ID" value="MYN10450.1"/>
    <property type="molecule type" value="Genomic_DNA"/>
</dbReference>
<accession>A0A7X4KQ17</accession>
<sequence length="228" mass="24856">MFDRPHHQRIAKFLACLDAEFLAQSDCYFGGGTAITLSLGEYRESADVDFLCSSIDGYRALRNTISNTSLGTILAGPVELAREVRADRYGILTFVRVDGVPIKFEIVSEGRINISGSMDLLLGVPTLAREDMYAEKLLANADRHGDLSALSRDAIDLAMLIQHWGAIPDEAWAKARVPYGQSIDTAYSQAIQLVSDSGYLASCLKKMHMAPAFAESIPELLLGSLPDV</sequence>
<dbReference type="Proteomes" id="UP000450676">
    <property type="component" value="Unassembled WGS sequence"/>
</dbReference>
<protein>
    <recommendedName>
        <fullName evidence="3">Nucleotidyl transferase AbiEii/AbiGii toxin family protein</fullName>
    </recommendedName>
</protein>
<name>A0A7X4KQ17_9BURK</name>
<comment type="caution">
    <text evidence="1">The sequence shown here is derived from an EMBL/GenBank/DDBJ whole genome shotgun (WGS) entry which is preliminary data.</text>
</comment>
<evidence type="ECO:0000313" key="2">
    <source>
        <dbReference type="Proteomes" id="UP000450676"/>
    </source>
</evidence>